<accession>A0AAN7URF4</accession>
<dbReference type="Gene3D" id="1.10.287.700">
    <property type="entry name" value="Helix hairpin bin"/>
    <property type="match status" value="1"/>
</dbReference>
<evidence type="ECO:0000313" key="2">
    <source>
        <dbReference type="EMBL" id="KAK5626029.1"/>
    </source>
</evidence>
<dbReference type="Proteomes" id="UP001305414">
    <property type="component" value="Unassembled WGS sequence"/>
</dbReference>
<comment type="caution">
    <text evidence="2">The sequence shown here is derived from an EMBL/GenBank/DDBJ whole genome shotgun (WGS) entry which is preliminary data.</text>
</comment>
<evidence type="ECO:0000313" key="3">
    <source>
        <dbReference type="Proteomes" id="UP001305414"/>
    </source>
</evidence>
<reference evidence="2 3" key="1">
    <citation type="submission" date="2023-10" db="EMBL/GenBank/DDBJ databases">
        <title>Draft genome sequence of Xylaria bambusicola isolate GMP-LS, the root and basal stem rot pathogen of sugarcane in Indonesia.</title>
        <authorList>
            <person name="Selvaraj P."/>
            <person name="Muralishankar V."/>
            <person name="Muruganantham S."/>
            <person name="Sp S."/>
            <person name="Haryani S."/>
            <person name="Lau K.J.X."/>
            <person name="Naqvi N.I."/>
        </authorList>
    </citation>
    <scope>NUCLEOTIDE SEQUENCE [LARGE SCALE GENOMIC DNA]</scope>
    <source>
        <strain evidence="2">GMP-LS</strain>
    </source>
</reference>
<proteinExistence type="predicted"/>
<organism evidence="2 3">
    <name type="scientific">Xylaria bambusicola</name>
    <dbReference type="NCBI Taxonomy" id="326684"/>
    <lineage>
        <taxon>Eukaryota</taxon>
        <taxon>Fungi</taxon>
        <taxon>Dikarya</taxon>
        <taxon>Ascomycota</taxon>
        <taxon>Pezizomycotina</taxon>
        <taxon>Sordariomycetes</taxon>
        <taxon>Xylariomycetidae</taxon>
        <taxon>Xylariales</taxon>
        <taxon>Xylariaceae</taxon>
        <taxon>Xylaria</taxon>
    </lineage>
</organism>
<name>A0AAN7URF4_9PEZI</name>
<evidence type="ECO:0000256" key="1">
    <source>
        <dbReference type="SAM" id="MobiDB-lite"/>
    </source>
</evidence>
<sequence length="363" mass="38946">MAMQVCTESLHKKLHPTEDDPAGPLKKAIAHQDSLYKYISWDDPVETVGSYLGMVALIYRWLLKMGAIALGATSLASFASRSTRFDFVGRMRPEYKIVPEPTLNTTLKDIHDFIQYLAIQGQRILYGEDLSKTFGAFLGFTRLYWLVKILTPFDLEVLSLSSCAKAKAQDLTNSAVGGAKRAFNDAKAKSADLSSRSQEAAGSLASGTQQGAKNLAYSTQRTASNISSGAQQTAGNLAAGASQSAKNLASNTQQAFEPVIRNTQDTLGNLASGAQQDSRNVSSGAQQTAQSLSSGAQGMAGNLSSKVQQTAGKLLPEKSTARNSSTHYEQPKTNIQTCPADVILDGKSTVADRFSFSRRVQKD</sequence>
<evidence type="ECO:0008006" key="4">
    <source>
        <dbReference type="Google" id="ProtNLM"/>
    </source>
</evidence>
<gene>
    <name evidence="2" type="ORF">RRF57_001745</name>
</gene>
<dbReference type="AlphaFoldDB" id="A0AAN7URF4"/>
<feature type="region of interest" description="Disordered" evidence="1">
    <location>
        <begin position="270"/>
        <end position="300"/>
    </location>
</feature>
<dbReference type="EMBL" id="JAWHQM010000003">
    <property type="protein sequence ID" value="KAK5626029.1"/>
    <property type="molecule type" value="Genomic_DNA"/>
</dbReference>
<protein>
    <recommendedName>
        <fullName evidence="4">Reticulon domain-containing protein</fullName>
    </recommendedName>
</protein>
<keyword evidence="3" id="KW-1185">Reference proteome</keyword>